<organism evidence="1 2">
    <name type="scientific">Artomyces pyxidatus</name>
    <dbReference type="NCBI Taxonomy" id="48021"/>
    <lineage>
        <taxon>Eukaryota</taxon>
        <taxon>Fungi</taxon>
        <taxon>Dikarya</taxon>
        <taxon>Basidiomycota</taxon>
        <taxon>Agaricomycotina</taxon>
        <taxon>Agaricomycetes</taxon>
        <taxon>Russulales</taxon>
        <taxon>Auriscalpiaceae</taxon>
        <taxon>Artomyces</taxon>
    </lineage>
</organism>
<sequence>MSPSELKCAQKSKWGTLLQSRLFGGQVVGRTDHGPDCTPVSWTIELRPLDTPTVYSIDMPTIYRFCSALTHARVFFLAPHLGPVSVDINEGGYFYGPTRRFAATSALLLGHRREDVIFKAKIAPRKFESWCGRPRLTPLPPLWPDPLFKEDDEFKEYDD</sequence>
<proteinExistence type="predicted"/>
<accession>A0ACB8SUJ7</accession>
<reference evidence="1" key="1">
    <citation type="submission" date="2021-03" db="EMBL/GenBank/DDBJ databases">
        <authorList>
            <consortium name="DOE Joint Genome Institute"/>
            <person name="Ahrendt S."/>
            <person name="Looney B.P."/>
            <person name="Miyauchi S."/>
            <person name="Morin E."/>
            <person name="Drula E."/>
            <person name="Courty P.E."/>
            <person name="Chicoki N."/>
            <person name="Fauchery L."/>
            <person name="Kohler A."/>
            <person name="Kuo A."/>
            <person name="Labutti K."/>
            <person name="Pangilinan J."/>
            <person name="Lipzen A."/>
            <person name="Riley R."/>
            <person name="Andreopoulos W."/>
            <person name="He G."/>
            <person name="Johnson J."/>
            <person name="Barry K.W."/>
            <person name="Grigoriev I.V."/>
            <person name="Nagy L."/>
            <person name="Hibbett D."/>
            <person name="Henrissat B."/>
            <person name="Matheny P.B."/>
            <person name="Labbe J."/>
            <person name="Martin F."/>
        </authorList>
    </citation>
    <scope>NUCLEOTIDE SEQUENCE</scope>
    <source>
        <strain evidence="1">HHB10654</strain>
    </source>
</reference>
<evidence type="ECO:0000313" key="1">
    <source>
        <dbReference type="EMBL" id="KAI0059528.1"/>
    </source>
</evidence>
<dbReference type="EMBL" id="MU277225">
    <property type="protein sequence ID" value="KAI0059528.1"/>
    <property type="molecule type" value="Genomic_DNA"/>
</dbReference>
<comment type="caution">
    <text evidence="1">The sequence shown here is derived from an EMBL/GenBank/DDBJ whole genome shotgun (WGS) entry which is preliminary data.</text>
</comment>
<gene>
    <name evidence="1" type="ORF">BV25DRAFT_1918325</name>
</gene>
<keyword evidence="2" id="KW-1185">Reference proteome</keyword>
<evidence type="ECO:0000313" key="2">
    <source>
        <dbReference type="Proteomes" id="UP000814140"/>
    </source>
</evidence>
<protein>
    <submittedName>
        <fullName evidence="1">Uncharacterized protein</fullName>
    </submittedName>
</protein>
<reference evidence="1" key="2">
    <citation type="journal article" date="2022" name="New Phytol.">
        <title>Evolutionary transition to the ectomycorrhizal habit in the genomes of a hyperdiverse lineage of mushroom-forming fungi.</title>
        <authorList>
            <person name="Looney B."/>
            <person name="Miyauchi S."/>
            <person name="Morin E."/>
            <person name="Drula E."/>
            <person name="Courty P.E."/>
            <person name="Kohler A."/>
            <person name="Kuo A."/>
            <person name="LaButti K."/>
            <person name="Pangilinan J."/>
            <person name="Lipzen A."/>
            <person name="Riley R."/>
            <person name="Andreopoulos W."/>
            <person name="He G."/>
            <person name="Johnson J."/>
            <person name="Nolan M."/>
            <person name="Tritt A."/>
            <person name="Barry K.W."/>
            <person name="Grigoriev I.V."/>
            <person name="Nagy L.G."/>
            <person name="Hibbett D."/>
            <person name="Henrissat B."/>
            <person name="Matheny P.B."/>
            <person name="Labbe J."/>
            <person name="Martin F.M."/>
        </authorList>
    </citation>
    <scope>NUCLEOTIDE SEQUENCE</scope>
    <source>
        <strain evidence="1">HHB10654</strain>
    </source>
</reference>
<dbReference type="Proteomes" id="UP000814140">
    <property type="component" value="Unassembled WGS sequence"/>
</dbReference>
<name>A0ACB8SUJ7_9AGAM</name>